<dbReference type="EMBL" id="CAJJDM010000008">
    <property type="protein sequence ID" value="CAD8046662.1"/>
    <property type="molecule type" value="Genomic_DNA"/>
</dbReference>
<feature type="domain" description="Longin" evidence="10">
    <location>
        <begin position="12"/>
        <end position="117"/>
    </location>
</feature>
<dbReference type="FunFam" id="1.20.5.110:FF:000004">
    <property type="entry name" value="Vesicle-associated membrane protein 7"/>
    <property type="match status" value="1"/>
</dbReference>
<organism evidence="12 13">
    <name type="scientific">Paramecium primaurelia</name>
    <dbReference type="NCBI Taxonomy" id="5886"/>
    <lineage>
        <taxon>Eukaryota</taxon>
        <taxon>Sar</taxon>
        <taxon>Alveolata</taxon>
        <taxon>Ciliophora</taxon>
        <taxon>Intramacronucleata</taxon>
        <taxon>Oligohymenophorea</taxon>
        <taxon>Peniculida</taxon>
        <taxon>Parameciidae</taxon>
        <taxon>Paramecium</taxon>
    </lineage>
</organism>
<keyword evidence="6 9" id="KW-0472">Membrane</keyword>
<dbReference type="AlphaFoldDB" id="A0A8S1JVH9"/>
<dbReference type="PROSITE" id="PS50892">
    <property type="entry name" value="V_SNARE"/>
    <property type="match status" value="1"/>
</dbReference>
<gene>
    <name evidence="12" type="ORF">PPRIM_AZ9-3.1.T0110039</name>
</gene>
<dbReference type="Pfam" id="PF00957">
    <property type="entry name" value="Synaptobrevin"/>
    <property type="match status" value="1"/>
</dbReference>
<dbReference type="Proteomes" id="UP000688137">
    <property type="component" value="Unassembled WGS sequence"/>
</dbReference>
<sequence length="228" mass="26347">MQSSNPQIIYAVVVRGSNVVLSEYSIAKGNYIAFAKTIISKVNQQNAKKSFNYEQYEFHILVEDGFSFLIMAERGLKMRIAFACLEDMKQKFFQMFQPQQRDQAISYGLNSQFSIEQKNKIEYYNSPQADKLRLVSDNIQQTKEVMMENLDKLLERGEKIDILVEKTNVMVNISTSMKENATTLRRQMWWRNKKMTIILVLVGLLAIYIIMVIACGGFAMHRCFGSSD</sequence>
<evidence type="ECO:0000256" key="1">
    <source>
        <dbReference type="ARBA" id="ARBA00008025"/>
    </source>
</evidence>
<evidence type="ECO:0000256" key="8">
    <source>
        <dbReference type="PROSITE-ProRule" id="PRU00290"/>
    </source>
</evidence>
<evidence type="ECO:0000259" key="11">
    <source>
        <dbReference type="PROSITE" id="PS50892"/>
    </source>
</evidence>
<evidence type="ECO:0000256" key="4">
    <source>
        <dbReference type="ARBA" id="ARBA00022927"/>
    </source>
</evidence>
<evidence type="ECO:0000313" key="12">
    <source>
        <dbReference type="EMBL" id="CAD8046662.1"/>
    </source>
</evidence>
<keyword evidence="3 9" id="KW-0812">Transmembrane</keyword>
<reference evidence="12" key="1">
    <citation type="submission" date="2021-01" db="EMBL/GenBank/DDBJ databases">
        <authorList>
            <consortium name="Genoscope - CEA"/>
            <person name="William W."/>
        </authorList>
    </citation>
    <scope>NUCLEOTIDE SEQUENCE</scope>
</reference>
<name>A0A8S1JVH9_PARPR</name>
<dbReference type="PANTHER" id="PTHR21136">
    <property type="entry name" value="SNARE PROTEINS"/>
    <property type="match status" value="1"/>
</dbReference>
<dbReference type="CDD" id="cd14824">
    <property type="entry name" value="Longin"/>
    <property type="match status" value="1"/>
</dbReference>
<proteinExistence type="inferred from homology"/>
<comment type="caution">
    <text evidence="12">The sequence shown here is derived from an EMBL/GenBank/DDBJ whole genome shotgun (WGS) entry which is preliminary data.</text>
</comment>
<evidence type="ECO:0000256" key="9">
    <source>
        <dbReference type="SAM" id="Phobius"/>
    </source>
</evidence>
<evidence type="ECO:0000256" key="7">
    <source>
        <dbReference type="ARBA" id="ARBA00046280"/>
    </source>
</evidence>
<dbReference type="GO" id="GO:0015031">
    <property type="term" value="P:protein transport"/>
    <property type="evidence" value="ECO:0007669"/>
    <property type="project" value="UniProtKB-KW"/>
</dbReference>
<dbReference type="InterPro" id="IPR010908">
    <property type="entry name" value="Longin_dom"/>
</dbReference>
<comment type="similarity">
    <text evidence="1">Belongs to the synaptobrevin family.</text>
</comment>
<feature type="transmembrane region" description="Helical" evidence="9">
    <location>
        <begin position="195"/>
        <end position="220"/>
    </location>
</feature>
<keyword evidence="13" id="KW-1185">Reference proteome</keyword>
<dbReference type="InterPro" id="IPR051097">
    <property type="entry name" value="Synaptobrevin-like_transport"/>
</dbReference>
<keyword evidence="5 9" id="KW-1133">Transmembrane helix</keyword>
<dbReference type="FunFam" id="3.30.450.50:FF:000015">
    <property type="entry name" value="Synaptobrevin 2 isoform 1"/>
    <property type="match status" value="1"/>
</dbReference>
<evidence type="ECO:0000256" key="3">
    <source>
        <dbReference type="ARBA" id="ARBA00022692"/>
    </source>
</evidence>
<dbReference type="PANTHER" id="PTHR21136:SF168">
    <property type="entry name" value="VESICLE-ASSOCIATED MEMBRANE PROTEIN 9"/>
    <property type="match status" value="1"/>
</dbReference>
<dbReference type="Pfam" id="PF13774">
    <property type="entry name" value="Longin"/>
    <property type="match status" value="1"/>
</dbReference>
<dbReference type="CDD" id="cd15843">
    <property type="entry name" value="R-SNARE"/>
    <property type="match status" value="1"/>
</dbReference>
<feature type="domain" description="V-SNARE coiled-coil homology" evidence="11">
    <location>
        <begin position="131"/>
        <end position="191"/>
    </location>
</feature>
<evidence type="ECO:0000259" key="10">
    <source>
        <dbReference type="PROSITE" id="PS50859"/>
    </source>
</evidence>
<dbReference type="GO" id="GO:0005737">
    <property type="term" value="C:cytoplasm"/>
    <property type="evidence" value="ECO:0007669"/>
    <property type="project" value="UniProtKB-ARBA"/>
</dbReference>
<comment type="subcellular location">
    <subcellularLocation>
        <location evidence="7">Endomembrane system</location>
        <topology evidence="7">Single-pass type IV membrane protein</topology>
    </subcellularLocation>
</comment>
<evidence type="ECO:0000256" key="2">
    <source>
        <dbReference type="ARBA" id="ARBA00022448"/>
    </source>
</evidence>
<dbReference type="PROSITE" id="PS50859">
    <property type="entry name" value="LONGIN"/>
    <property type="match status" value="1"/>
</dbReference>
<protein>
    <submittedName>
        <fullName evidence="12">Uncharacterized protein</fullName>
    </submittedName>
</protein>
<evidence type="ECO:0000256" key="6">
    <source>
        <dbReference type="ARBA" id="ARBA00023136"/>
    </source>
</evidence>
<dbReference type="SMART" id="SM01270">
    <property type="entry name" value="Longin"/>
    <property type="match status" value="1"/>
</dbReference>
<dbReference type="OMA" id="NTKLMIM"/>
<accession>A0A8S1JVH9</accession>
<keyword evidence="4" id="KW-0653">Protein transport</keyword>
<dbReference type="InterPro" id="IPR042855">
    <property type="entry name" value="V_SNARE_CC"/>
</dbReference>
<keyword evidence="2" id="KW-0813">Transport</keyword>
<evidence type="ECO:0000256" key="5">
    <source>
        <dbReference type="ARBA" id="ARBA00022989"/>
    </source>
</evidence>
<evidence type="ECO:0000313" key="13">
    <source>
        <dbReference type="Proteomes" id="UP000688137"/>
    </source>
</evidence>
<keyword evidence="8" id="KW-0175">Coiled coil</keyword>
<dbReference type="GO" id="GO:0012505">
    <property type="term" value="C:endomembrane system"/>
    <property type="evidence" value="ECO:0007669"/>
    <property type="project" value="UniProtKB-SubCell"/>
</dbReference>